<reference evidence="1 2" key="1">
    <citation type="submission" date="2018-04" db="EMBL/GenBank/DDBJ databases">
        <title>Genomic Encyclopedia of Archaeal and Bacterial Type Strains, Phase II (KMG-II): from individual species to whole genera.</title>
        <authorList>
            <person name="Goeker M."/>
        </authorList>
    </citation>
    <scope>NUCLEOTIDE SEQUENCE [LARGE SCALE GENOMIC DNA]</scope>
    <source>
        <strain evidence="1 2">DSM 45169</strain>
    </source>
</reference>
<name>A0A2T4ZBV6_9BACL</name>
<comment type="caution">
    <text evidence="1">The sequence shown here is derived from an EMBL/GenBank/DDBJ whole genome shotgun (WGS) entry which is preliminary data.</text>
</comment>
<evidence type="ECO:0000313" key="1">
    <source>
        <dbReference type="EMBL" id="PTM59368.1"/>
    </source>
</evidence>
<accession>A0A2T4ZBV6</accession>
<dbReference type="EMBL" id="PZZP01000001">
    <property type="protein sequence ID" value="PTM59368.1"/>
    <property type="molecule type" value="Genomic_DNA"/>
</dbReference>
<dbReference type="Pfam" id="PF13416">
    <property type="entry name" value="SBP_bac_8"/>
    <property type="match status" value="1"/>
</dbReference>
<organism evidence="1 2">
    <name type="scientific">Desmospora activa DSM 45169</name>
    <dbReference type="NCBI Taxonomy" id="1121389"/>
    <lineage>
        <taxon>Bacteria</taxon>
        <taxon>Bacillati</taxon>
        <taxon>Bacillota</taxon>
        <taxon>Bacilli</taxon>
        <taxon>Bacillales</taxon>
        <taxon>Thermoactinomycetaceae</taxon>
        <taxon>Desmospora</taxon>
    </lineage>
</organism>
<dbReference type="PANTHER" id="PTHR43649:SF12">
    <property type="entry name" value="DIACETYLCHITOBIOSE BINDING PROTEIN DASA"/>
    <property type="match status" value="1"/>
</dbReference>
<dbReference type="InterPro" id="IPR006059">
    <property type="entry name" value="SBP"/>
</dbReference>
<dbReference type="PANTHER" id="PTHR43649">
    <property type="entry name" value="ARABINOSE-BINDING PROTEIN-RELATED"/>
    <property type="match status" value="1"/>
</dbReference>
<gene>
    <name evidence="1" type="ORF">C8J48_1983</name>
</gene>
<dbReference type="AlphaFoldDB" id="A0A2T4ZBV6"/>
<dbReference type="Gene3D" id="3.40.190.10">
    <property type="entry name" value="Periplasmic binding protein-like II"/>
    <property type="match status" value="1"/>
</dbReference>
<keyword evidence="2" id="KW-1185">Reference proteome</keyword>
<dbReference type="SUPFAM" id="SSF53850">
    <property type="entry name" value="Periplasmic binding protein-like II"/>
    <property type="match status" value="1"/>
</dbReference>
<dbReference type="InterPro" id="IPR050490">
    <property type="entry name" value="Bact_solute-bd_prot1"/>
</dbReference>
<protein>
    <submittedName>
        <fullName evidence="1">ABC-type glycerol-3-phosphate transport system substrate-binding protein</fullName>
    </submittedName>
</protein>
<evidence type="ECO:0000313" key="2">
    <source>
        <dbReference type="Proteomes" id="UP000241639"/>
    </source>
</evidence>
<proteinExistence type="predicted"/>
<dbReference type="Proteomes" id="UP000241639">
    <property type="component" value="Unassembled WGS sequence"/>
</dbReference>
<dbReference type="PROSITE" id="PS51257">
    <property type="entry name" value="PROKAR_LIPOPROTEIN"/>
    <property type="match status" value="1"/>
</dbReference>
<sequence length="421" mass="48302">MKPMRMLLLVVLLATLLYGCNYDASSEKKDTLTIWIPFDLDRETMEEFEEEYGVTIDVTILNATDLQVKLTQVLKTQQNVPDIVYLYDSITRRWVESDVTFLDLSEAFPEDIAYYEENFPEHVTALGRNDQGEMKAVGYQNPIGVAYYNRELAKELIGSDDPKKVAEATSSLKRLFALNDQLKEMNVGSQLIGNIEDFQKMYLLKRKEPWVIEDKLIISDEAMELFDISKKMYEENMFAAEVPTDSSYTTGFTEGSFFLDYNPTWKLNTIADLTKETEGYGNWGIANPFIPYHNGGTWIGITKDAKNPKLAWEFVKRVALDEEHLYQDAMKRGDVPANERVMERIVAEERPSDVLGGQDPYAAFHDAAIERSNILTQYDRSINNYFLDVLRQYAVGTTPKDEALTNFKRNVKSAYPDLEVE</sequence>
<dbReference type="OrthoDB" id="55273at2"/>